<dbReference type="PANTHER" id="PTHR10357:SF213">
    <property type="entry name" value="ALPHA AMYLASE CATALYTIC REGION"/>
    <property type="match status" value="1"/>
</dbReference>
<dbReference type="SMART" id="SM00642">
    <property type="entry name" value="Aamy"/>
    <property type="match status" value="1"/>
</dbReference>
<gene>
    <name evidence="2" type="ORF">IAC42_04175</name>
</gene>
<comment type="caution">
    <text evidence="2">The sequence shown here is derived from an EMBL/GenBank/DDBJ whole genome shotgun (WGS) entry which is preliminary data.</text>
</comment>
<protein>
    <submittedName>
        <fullName evidence="2">Alpha-amylase family protein</fullName>
    </submittedName>
</protein>
<proteinExistence type="predicted"/>
<dbReference type="InterPro" id="IPR017853">
    <property type="entry name" value="GH"/>
</dbReference>
<feature type="domain" description="Glycosyl hydrolase family 13 catalytic" evidence="1">
    <location>
        <begin position="70"/>
        <end position="513"/>
    </location>
</feature>
<dbReference type="InterPro" id="IPR045857">
    <property type="entry name" value="O16G_dom_2"/>
</dbReference>
<dbReference type="GO" id="GO:0005975">
    <property type="term" value="P:carbohydrate metabolic process"/>
    <property type="evidence" value="ECO:0007669"/>
    <property type="project" value="InterPro"/>
</dbReference>
<reference evidence="2" key="1">
    <citation type="submission" date="2020-10" db="EMBL/GenBank/DDBJ databases">
        <authorList>
            <person name="Gilroy R."/>
        </authorList>
    </citation>
    <scope>NUCLEOTIDE SEQUENCE</scope>
    <source>
        <strain evidence="2">11167</strain>
    </source>
</reference>
<dbReference type="Pfam" id="PF00128">
    <property type="entry name" value="Alpha-amylase"/>
    <property type="match status" value="1"/>
</dbReference>
<dbReference type="PANTHER" id="PTHR10357">
    <property type="entry name" value="ALPHA-AMYLASE FAMILY MEMBER"/>
    <property type="match status" value="1"/>
</dbReference>
<dbReference type="Gene3D" id="1.10.1740.10">
    <property type="match status" value="1"/>
</dbReference>
<dbReference type="Gene3D" id="3.90.400.10">
    <property type="entry name" value="Oligo-1,6-glucosidase, Domain 2"/>
    <property type="match status" value="1"/>
</dbReference>
<sequence>MDDYRRRLGDGLDELRRLHSSLYHDKEAFDRLLDMMEVFASCRSDELRALDRKREGDSFWFMGQGAVGMTLYTELYGGDLKGVASHIDHLKDLGVTYLHLMPFTTTPLHDNDGGFAVSDYENVDIKLGTNEDLEELARLLRKDGISLCMDFVMNHSSDEHEWAMRAKAGEKEYQDYYLCFDDRTIPDEYEKTVPEVFPETAPGNFIWSREMGKWVFSSFYPKQWDLNYANPALFAAMVKAMLLWANRGVEAFRLDAVPYIWKRLGTSCRNLEEVHVIVRMIRIILSVVAPAVILKGEVVMAPRELAAYFGTPDRPECHLLYGASGMVNIWGALSSMDTRLLYSQSEDFLALPANAVFLNYLRCHDDIGWGFDEDRERQLGIDPLLHKIYQYEFYSGRFPLSYARGELYNYDPKTKDARSCGTTASLVGIEAALESGDGKALEMALRRFELLYTLVYSLRGFPLVNSGDEVGMLNDYSYRDDPDRKDDSRYVHRMKLDWNKVALSHVEGTVEKRLSDCLRRLKALRSASPFFDPQAEVLTWHAHNDRVFALRRRIGDDLMLLVFSFSPNEEEARFDFFTGLYKDAFTGRIVEPGRGVRLSPYERLWLTRV</sequence>
<evidence type="ECO:0000313" key="2">
    <source>
        <dbReference type="EMBL" id="MBO8442936.1"/>
    </source>
</evidence>
<dbReference type="InterPro" id="IPR044077">
    <property type="entry name" value="Amylosucrase"/>
</dbReference>
<dbReference type="AlphaFoldDB" id="A0A9D9H958"/>
<name>A0A9D9H958_9SPIR</name>
<evidence type="ECO:0000259" key="1">
    <source>
        <dbReference type="SMART" id="SM00642"/>
    </source>
</evidence>
<dbReference type="CDD" id="cd11324">
    <property type="entry name" value="AmyAc_Amylosucrase"/>
    <property type="match status" value="1"/>
</dbReference>
<dbReference type="SUPFAM" id="SSF51445">
    <property type="entry name" value="(Trans)glycosidases"/>
    <property type="match status" value="1"/>
</dbReference>
<dbReference type="Gene3D" id="3.20.20.80">
    <property type="entry name" value="Glycosidases"/>
    <property type="match status" value="1"/>
</dbReference>
<dbReference type="EMBL" id="JADIMU010000026">
    <property type="protein sequence ID" value="MBO8442936.1"/>
    <property type="molecule type" value="Genomic_DNA"/>
</dbReference>
<dbReference type="SUPFAM" id="SSF51011">
    <property type="entry name" value="Glycosyl hydrolase domain"/>
    <property type="match status" value="1"/>
</dbReference>
<dbReference type="GO" id="GO:0047669">
    <property type="term" value="F:amylosucrase activity"/>
    <property type="evidence" value="ECO:0007669"/>
    <property type="project" value="InterPro"/>
</dbReference>
<evidence type="ECO:0000313" key="3">
    <source>
        <dbReference type="Proteomes" id="UP000823633"/>
    </source>
</evidence>
<organism evidence="2 3">
    <name type="scientific">Candidatus Aphodenecus pullistercoris</name>
    <dbReference type="NCBI Taxonomy" id="2840669"/>
    <lineage>
        <taxon>Bacteria</taxon>
        <taxon>Pseudomonadati</taxon>
        <taxon>Spirochaetota</taxon>
        <taxon>Spirochaetia</taxon>
        <taxon>Spirochaetales</taxon>
        <taxon>Candidatus Aphodenecus</taxon>
    </lineage>
</organism>
<accession>A0A9D9H958</accession>
<dbReference type="InterPro" id="IPR006047">
    <property type="entry name" value="GH13_cat_dom"/>
</dbReference>
<reference evidence="2" key="2">
    <citation type="journal article" date="2021" name="PeerJ">
        <title>Extensive microbial diversity within the chicken gut microbiome revealed by metagenomics and culture.</title>
        <authorList>
            <person name="Gilroy R."/>
            <person name="Ravi A."/>
            <person name="Getino M."/>
            <person name="Pursley I."/>
            <person name="Horton D.L."/>
            <person name="Alikhan N.F."/>
            <person name="Baker D."/>
            <person name="Gharbi K."/>
            <person name="Hall N."/>
            <person name="Watson M."/>
            <person name="Adriaenssens E.M."/>
            <person name="Foster-Nyarko E."/>
            <person name="Jarju S."/>
            <person name="Secka A."/>
            <person name="Antonio M."/>
            <person name="Oren A."/>
            <person name="Chaudhuri R.R."/>
            <person name="La Ragione R."/>
            <person name="Hildebrand F."/>
            <person name="Pallen M.J."/>
        </authorList>
    </citation>
    <scope>NUCLEOTIDE SEQUENCE</scope>
    <source>
        <strain evidence="2">11167</strain>
    </source>
</reference>
<dbReference type="Proteomes" id="UP000823633">
    <property type="component" value="Unassembled WGS sequence"/>
</dbReference>